<feature type="compositionally biased region" description="Polar residues" evidence="1">
    <location>
        <begin position="44"/>
        <end position="53"/>
    </location>
</feature>
<feature type="region of interest" description="Disordered" evidence="1">
    <location>
        <begin position="1"/>
        <end position="77"/>
    </location>
</feature>
<feature type="compositionally biased region" description="Polar residues" evidence="1">
    <location>
        <begin position="1"/>
        <end position="11"/>
    </location>
</feature>
<dbReference type="EMBL" id="HBGZ01026656">
    <property type="protein sequence ID" value="CAD9622885.1"/>
    <property type="molecule type" value="Transcribed_RNA"/>
</dbReference>
<protein>
    <submittedName>
        <fullName evidence="2">Uncharacterized protein</fullName>
    </submittedName>
</protein>
<reference evidence="2" key="1">
    <citation type="submission" date="2021-01" db="EMBL/GenBank/DDBJ databases">
        <authorList>
            <person name="Corre E."/>
            <person name="Pelletier E."/>
            <person name="Niang G."/>
            <person name="Scheremetjew M."/>
            <person name="Finn R."/>
            <person name="Kale V."/>
            <person name="Holt S."/>
            <person name="Cochrane G."/>
            <person name="Meng A."/>
            <person name="Brown T."/>
            <person name="Cohen L."/>
        </authorList>
    </citation>
    <scope>NUCLEOTIDE SEQUENCE</scope>
    <source>
        <strain evidence="2">SM1012Den-03</strain>
    </source>
</reference>
<proteinExistence type="predicted"/>
<feature type="compositionally biased region" description="Low complexity" evidence="1">
    <location>
        <begin position="12"/>
        <end position="43"/>
    </location>
</feature>
<dbReference type="AlphaFoldDB" id="A0A7S2PVZ1"/>
<name>A0A7S2PVZ1_9STRA</name>
<evidence type="ECO:0000256" key="1">
    <source>
        <dbReference type="SAM" id="MobiDB-lite"/>
    </source>
</evidence>
<evidence type="ECO:0000313" key="2">
    <source>
        <dbReference type="EMBL" id="CAD9622885.1"/>
    </source>
</evidence>
<sequence>MFDLSNYFTAMTSSKTSSSSSSDETASTSSVSSDSTPDTTTSSRNDGVYNNNQAKHKHKDPPSNASNDDYINDEEQEVLHIPPKIAFQIFELIELKRRYKGLYRRHQEKRRQSVIKANNASYHSVTSAFESYCVDGELFV</sequence>
<organism evidence="2">
    <name type="scientific">Skeletonema marinoi</name>
    <dbReference type="NCBI Taxonomy" id="267567"/>
    <lineage>
        <taxon>Eukaryota</taxon>
        <taxon>Sar</taxon>
        <taxon>Stramenopiles</taxon>
        <taxon>Ochrophyta</taxon>
        <taxon>Bacillariophyta</taxon>
        <taxon>Coscinodiscophyceae</taxon>
        <taxon>Thalassiosirophycidae</taxon>
        <taxon>Thalassiosirales</taxon>
        <taxon>Skeletonemataceae</taxon>
        <taxon>Skeletonema</taxon>
        <taxon>Skeletonema marinoi-dohrnii complex</taxon>
    </lineage>
</organism>
<gene>
    <name evidence="2" type="ORF">SMAR0320_LOCUS18940</name>
</gene>
<accession>A0A7S2PVZ1</accession>